<name>A0AAD9VBD8_ACRCE</name>
<gene>
    <name evidence="1" type="ORF">P5673_007606</name>
</gene>
<reference evidence="1" key="1">
    <citation type="journal article" date="2023" name="G3 (Bethesda)">
        <title>Whole genome assembly and annotation of the endangered Caribbean coral Acropora cervicornis.</title>
        <authorList>
            <person name="Selwyn J.D."/>
            <person name="Vollmer S.V."/>
        </authorList>
    </citation>
    <scope>NUCLEOTIDE SEQUENCE</scope>
    <source>
        <strain evidence="1">K2</strain>
    </source>
</reference>
<feature type="non-terminal residue" evidence="1">
    <location>
        <position position="1"/>
    </location>
</feature>
<accession>A0AAD9VBD8</accession>
<protein>
    <submittedName>
        <fullName evidence="1">Uncharacterized protein</fullName>
    </submittedName>
</protein>
<keyword evidence="2" id="KW-1185">Reference proteome</keyword>
<evidence type="ECO:0000313" key="1">
    <source>
        <dbReference type="EMBL" id="KAK2567740.1"/>
    </source>
</evidence>
<proteinExistence type="predicted"/>
<reference evidence="1" key="2">
    <citation type="journal article" date="2023" name="Science">
        <title>Genomic signatures of disease resistance in endangered staghorn corals.</title>
        <authorList>
            <person name="Vollmer S.V."/>
            <person name="Selwyn J.D."/>
            <person name="Despard B.A."/>
            <person name="Roesel C.L."/>
        </authorList>
    </citation>
    <scope>NUCLEOTIDE SEQUENCE</scope>
    <source>
        <strain evidence="1">K2</strain>
    </source>
</reference>
<organism evidence="1 2">
    <name type="scientific">Acropora cervicornis</name>
    <name type="common">Staghorn coral</name>
    <dbReference type="NCBI Taxonomy" id="6130"/>
    <lineage>
        <taxon>Eukaryota</taxon>
        <taxon>Metazoa</taxon>
        <taxon>Cnidaria</taxon>
        <taxon>Anthozoa</taxon>
        <taxon>Hexacorallia</taxon>
        <taxon>Scleractinia</taxon>
        <taxon>Astrocoeniina</taxon>
        <taxon>Acroporidae</taxon>
        <taxon>Acropora</taxon>
    </lineage>
</organism>
<dbReference type="AlphaFoldDB" id="A0AAD9VBD8"/>
<comment type="caution">
    <text evidence="1">The sequence shown here is derived from an EMBL/GenBank/DDBJ whole genome shotgun (WGS) entry which is preliminary data.</text>
</comment>
<sequence length="100" mass="11641">MDGNSSAGSTPKMDWLSADLPSAWKAFKQHCEFTFGGPLKQKSEEVKCNYLMLWVGDKGREIYRKDPETKEQPINKTWKRKIKKDDISSWSEQNNNLYHS</sequence>
<evidence type="ECO:0000313" key="2">
    <source>
        <dbReference type="Proteomes" id="UP001249851"/>
    </source>
</evidence>
<dbReference type="EMBL" id="JARQWQ010000013">
    <property type="protein sequence ID" value="KAK2567740.1"/>
    <property type="molecule type" value="Genomic_DNA"/>
</dbReference>
<dbReference type="Proteomes" id="UP001249851">
    <property type="component" value="Unassembled WGS sequence"/>
</dbReference>